<dbReference type="GO" id="GO:0008374">
    <property type="term" value="F:O-acyltransferase activity"/>
    <property type="evidence" value="ECO:0007669"/>
    <property type="project" value="InterPro"/>
</dbReference>
<evidence type="ECO:0000256" key="4">
    <source>
        <dbReference type="ARBA" id="ARBA00022692"/>
    </source>
</evidence>
<organism evidence="9 10">
    <name type="scientific">Mycena venus</name>
    <dbReference type="NCBI Taxonomy" id="2733690"/>
    <lineage>
        <taxon>Eukaryota</taxon>
        <taxon>Fungi</taxon>
        <taxon>Dikarya</taxon>
        <taxon>Basidiomycota</taxon>
        <taxon>Agaricomycotina</taxon>
        <taxon>Agaricomycetes</taxon>
        <taxon>Agaricomycetidae</taxon>
        <taxon>Agaricales</taxon>
        <taxon>Marasmiineae</taxon>
        <taxon>Mycenaceae</taxon>
        <taxon>Mycena</taxon>
    </lineage>
</organism>
<comment type="subcellular location">
    <subcellularLocation>
        <location evidence="1">Membrane</location>
        <topology evidence="1">Multi-pass membrane protein</topology>
    </subcellularLocation>
</comment>
<sequence>MLQPYSFNSALWIPYLSLILLALILKPSPYRRLLFLPILPLTAYVLLSTTGAFNTDYFLGISWLPLFWFASDYILLTDVQRALRQRATLTTTNGTDVDKEQSIETASIWRRTQWAVALLLSPRGVGWEHEPTTALPARTPAGTSRAAFVAQSLRRALVYFIIHDACNLHVRWNPMFHADGPGWRADGWAWRAVVVLSWGLSTYTSTILGATLLAAVCVACGVSEPAEWPPLLGPLREAYTIRKFWGRVWHQLMRRFVTTHGKVLAHRVLKLRPGTNSSAYVQLYTAFAISAALHYAAETMALHSWHGGALVFFMLQACAITLEDFLIFMGRTYAGIRGGFAMRLVGYAWVCIWFTLTLPVWEEPLVSAGIMHEGLPVSVLLGLWRGEWVLPPLSVHE</sequence>
<comment type="caution">
    <text evidence="9">The sequence shown here is derived from an EMBL/GenBank/DDBJ whole genome shotgun (WGS) entry which is preliminary data.</text>
</comment>
<dbReference type="PANTHER" id="PTHR31595:SF67">
    <property type="entry name" value="WAX SYNTHASE DOMAIN-CONTAINING PROTEIN"/>
    <property type="match status" value="1"/>
</dbReference>
<protein>
    <submittedName>
        <fullName evidence="9">MBOAT-2 domain-containing protein</fullName>
    </submittedName>
</protein>
<dbReference type="GO" id="GO:0006629">
    <property type="term" value="P:lipid metabolic process"/>
    <property type="evidence" value="ECO:0007669"/>
    <property type="project" value="InterPro"/>
</dbReference>
<accession>A0A8H6XIX3</accession>
<dbReference type="EMBL" id="JACAZI010000018">
    <property type="protein sequence ID" value="KAF7341504.1"/>
    <property type="molecule type" value="Genomic_DNA"/>
</dbReference>
<reference evidence="9" key="1">
    <citation type="submission" date="2020-05" db="EMBL/GenBank/DDBJ databases">
        <title>Mycena genomes resolve the evolution of fungal bioluminescence.</title>
        <authorList>
            <person name="Tsai I.J."/>
        </authorList>
    </citation>
    <scope>NUCLEOTIDE SEQUENCE</scope>
    <source>
        <strain evidence="9">CCC161011</strain>
    </source>
</reference>
<dbReference type="OrthoDB" id="1077582at2759"/>
<evidence type="ECO:0000259" key="8">
    <source>
        <dbReference type="Pfam" id="PF13813"/>
    </source>
</evidence>
<dbReference type="PANTHER" id="PTHR31595">
    <property type="entry name" value="LONG-CHAIN-ALCOHOL O-FATTY-ACYLTRANSFERASE 3-RELATED"/>
    <property type="match status" value="1"/>
</dbReference>
<evidence type="ECO:0000256" key="6">
    <source>
        <dbReference type="ARBA" id="ARBA00023136"/>
    </source>
</evidence>
<dbReference type="Proteomes" id="UP000620124">
    <property type="component" value="Unassembled WGS sequence"/>
</dbReference>
<proteinExistence type="inferred from homology"/>
<keyword evidence="6 7" id="KW-0472">Membrane</keyword>
<feature type="domain" description="Wax synthase" evidence="8">
    <location>
        <begin position="228"/>
        <end position="315"/>
    </location>
</feature>
<evidence type="ECO:0000256" key="2">
    <source>
        <dbReference type="ARBA" id="ARBA00007282"/>
    </source>
</evidence>
<dbReference type="InterPro" id="IPR032805">
    <property type="entry name" value="Wax_synthase_dom"/>
</dbReference>
<feature type="transmembrane region" description="Helical" evidence="7">
    <location>
        <begin position="57"/>
        <end position="76"/>
    </location>
</feature>
<evidence type="ECO:0000256" key="3">
    <source>
        <dbReference type="ARBA" id="ARBA00022679"/>
    </source>
</evidence>
<keyword evidence="3" id="KW-0808">Transferase</keyword>
<keyword evidence="5 7" id="KW-1133">Transmembrane helix</keyword>
<keyword evidence="10" id="KW-1185">Reference proteome</keyword>
<dbReference type="GO" id="GO:0016020">
    <property type="term" value="C:membrane"/>
    <property type="evidence" value="ECO:0007669"/>
    <property type="project" value="UniProtKB-SubCell"/>
</dbReference>
<gene>
    <name evidence="9" type="ORF">MVEN_01887900</name>
</gene>
<evidence type="ECO:0000313" key="9">
    <source>
        <dbReference type="EMBL" id="KAF7341504.1"/>
    </source>
</evidence>
<comment type="similarity">
    <text evidence="2">Belongs to the wax synthase family.</text>
</comment>
<evidence type="ECO:0000256" key="5">
    <source>
        <dbReference type="ARBA" id="ARBA00022989"/>
    </source>
</evidence>
<name>A0A8H6XIX3_9AGAR</name>
<feature type="transmembrane region" description="Helical" evidence="7">
    <location>
        <begin position="32"/>
        <end position="51"/>
    </location>
</feature>
<evidence type="ECO:0000256" key="1">
    <source>
        <dbReference type="ARBA" id="ARBA00004141"/>
    </source>
</evidence>
<feature type="transmembrane region" description="Helical" evidence="7">
    <location>
        <begin position="309"/>
        <end position="328"/>
    </location>
</feature>
<dbReference type="Pfam" id="PF13813">
    <property type="entry name" value="MBOAT_2"/>
    <property type="match status" value="1"/>
</dbReference>
<feature type="transmembrane region" description="Helical" evidence="7">
    <location>
        <begin position="6"/>
        <end position="25"/>
    </location>
</feature>
<feature type="transmembrane region" description="Helical" evidence="7">
    <location>
        <begin position="340"/>
        <end position="361"/>
    </location>
</feature>
<evidence type="ECO:0000313" key="10">
    <source>
        <dbReference type="Proteomes" id="UP000620124"/>
    </source>
</evidence>
<keyword evidence="4 7" id="KW-0812">Transmembrane</keyword>
<dbReference type="AlphaFoldDB" id="A0A8H6XIX3"/>
<evidence type="ECO:0000256" key="7">
    <source>
        <dbReference type="SAM" id="Phobius"/>
    </source>
</evidence>
<dbReference type="InterPro" id="IPR044851">
    <property type="entry name" value="Wax_synthase"/>
</dbReference>